<feature type="transmembrane region" description="Helical" evidence="1">
    <location>
        <begin position="248"/>
        <end position="269"/>
    </location>
</feature>
<feature type="transmembrane region" description="Helical" evidence="1">
    <location>
        <begin position="281"/>
        <end position="305"/>
    </location>
</feature>
<feature type="transmembrane region" description="Helical" evidence="1">
    <location>
        <begin position="347"/>
        <end position="366"/>
    </location>
</feature>
<dbReference type="Proteomes" id="UP000697998">
    <property type="component" value="Unassembled WGS sequence"/>
</dbReference>
<reference evidence="2 3" key="1">
    <citation type="submission" date="2020-10" db="EMBL/GenBank/DDBJ databases">
        <title>Connecting structure to function with the recovery of over 1000 high-quality activated sludge metagenome-assembled genomes encoding full-length rRNA genes using long-read sequencing.</title>
        <authorList>
            <person name="Singleton C.M."/>
            <person name="Petriglieri F."/>
            <person name="Kristensen J.M."/>
            <person name="Kirkegaard R.H."/>
            <person name="Michaelsen T.Y."/>
            <person name="Andersen M.H."/>
            <person name="Karst S.M."/>
            <person name="Dueholm M.S."/>
            <person name="Nielsen P.H."/>
            <person name="Albertsen M."/>
        </authorList>
    </citation>
    <scope>NUCLEOTIDE SEQUENCE [LARGE SCALE GENOMIC DNA]</scope>
    <source>
        <strain evidence="2">EsbW_18-Q3-R4-48_BATAC.285</strain>
    </source>
</reference>
<evidence type="ECO:0000313" key="2">
    <source>
        <dbReference type="EMBL" id="MBK7675033.1"/>
    </source>
</evidence>
<proteinExistence type="predicted"/>
<feature type="transmembrane region" description="Helical" evidence="1">
    <location>
        <begin position="30"/>
        <end position="51"/>
    </location>
</feature>
<evidence type="ECO:0000313" key="3">
    <source>
        <dbReference type="Proteomes" id="UP000697998"/>
    </source>
</evidence>
<feature type="transmembrane region" description="Helical" evidence="1">
    <location>
        <begin position="325"/>
        <end position="341"/>
    </location>
</feature>
<keyword evidence="1" id="KW-0472">Membrane</keyword>
<protein>
    <submittedName>
        <fullName evidence="2">Uncharacterized protein</fullName>
    </submittedName>
</protein>
<keyword evidence="1" id="KW-1133">Transmembrane helix</keyword>
<evidence type="ECO:0000256" key="1">
    <source>
        <dbReference type="SAM" id="Phobius"/>
    </source>
</evidence>
<feature type="transmembrane region" description="Helical" evidence="1">
    <location>
        <begin position="63"/>
        <end position="82"/>
    </location>
</feature>
<keyword evidence="1" id="KW-0812">Transmembrane</keyword>
<feature type="transmembrane region" description="Helical" evidence="1">
    <location>
        <begin position="162"/>
        <end position="184"/>
    </location>
</feature>
<organism evidence="2 3">
    <name type="scientific">Candidatus Accumulibacter proximus</name>
    <dbReference type="NCBI Taxonomy" id="2954385"/>
    <lineage>
        <taxon>Bacteria</taxon>
        <taxon>Pseudomonadati</taxon>
        <taxon>Pseudomonadota</taxon>
        <taxon>Betaproteobacteria</taxon>
        <taxon>Candidatus Accumulibacter</taxon>
    </lineage>
</organism>
<dbReference type="EMBL" id="JADJMH010000006">
    <property type="protein sequence ID" value="MBK7675033.1"/>
    <property type="molecule type" value="Genomic_DNA"/>
</dbReference>
<feature type="transmembrane region" description="Helical" evidence="1">
    <location>
        <begin position="121"/>
        <end position="142"/>
    </location>
</feature>
<accession>A0A935PX82</accession>
<feature type="transmembrane region" description="Helical" evidence="1">
    <location>
        <begin position="219"/>
        <end position="236"/>
    </location>
</feature>
<dbReference type="AlphaFoldDB" id="A0A935PX82"/>
<feature type="transmembrane region" description="Helical" evidence="1">
    <location>
        <begin position="88"/>
        <end position="109"/>
    </location>
</feature>
<feature type="transmembrane region" description="Helical" evidence="1">
    <location>
        <begin position="196"/>
        <end position="213"/>
    </location>
</feature>
<gene>
    <name evidence="2" type="ORF">IPJ27_09845</name>
</gene>
<comment type="caution">
    <text evidence="2">The sequence shown here is derived from an EMBL/GenBank/DDBJ whole genome shotgun (WGS) entry which is preliminary data.</text>
</comment>
<name>A0A935PX82_9PROT</name>
<sequence length="377" mass="39990">MLIYLALSAVATFLAALVLLRFGETSPAAVIHLVFVIGIMPLIFGAITHFVPVLTRSGMAPRSLLLAPFGLQLAGWLAFLDFTGEMPAVAAAALGALVIAAFLAGWLVLRAKRTLGRPHPGWRWYLAAVVFLSTALILVPAMSWWPQARPELRLLHLHLNTLGFVGLTALGTLQVLLPTVLSGPDADAARRLQHDLPCAIAGILMAAVGAAFWLPLALAGAALLAYVGFRILVSWLRRYGARALASDGVTAPLVGALCGFLLLLVLGMAHGLGILAGRDAVPAFVVAFLLPMVTGALTQLLPVWLHRGKRTPTRDRMHAALRRGGVLRALLFALGGILLGLGISEGIWSAVLGLLSFMIVLIRSLLGSSSAWNSDYR</sequence>